<name>A0A0K2TXQ5_LEPSM</name>
<sequence>MDFDLSEKSFFLFDSGYISALQSTRLKFTNCIEQGIDSN</sequence>
<protein>
    <submittedName>
        <fullName evidence="1">Uncharacterized protein</fullName>
    </submittedName>
</protein>
<organism evidence="1">
    <name type="scientific">Lepeophtheirus salmonis</name>
    <name type="common">Salmon louse</name>
    <name type="synonym">Caligus salmonis</name>
    <dbReference type="NCBI Taxonomy" id="72036"/>
    <lineage>
        <taxon>Eukaryota</taxon>
        <taxon>Metazoa</taxon>
        <taxon>Ecdysozoa</taxon>
        <taxon>Arthropoda</taxon>
        <taxon>Crustacea</taxon>
        <taxon>Multicrustacea</taxon>
        <taxon>Hexanauplia</taxon>
        <taxon>Copepoda</taxon>
        <taxon>Siphonostomatoida</taxon>
        <taxon>Caligidae</taxon>
        <taxon>Lepeophtheirus</taxon>
    </lineage>
</organism>
<dbReference type="AlphaFoldDB" id="A0A0K2TXQ5"/>
<dbReference type="EMBL" id="HACA01013264">
    <property type="protein sequence ID" value="CDW30625.1"/>
    <property type="molecule type" value="Transcribed_RNA"/>
</dbReference>
<reference evidence="1" key="1">
    <citation type="submission" date="2014-05" db="EMBL/GenBank/DDBJ databases">
        <authorList>
            <person name="Chronopoulou M."/>
        </authorList>
    </citation>
    <scope>NUCLEOTIDE SEQUENCE</scope>
    <source>
        <tissue evidence="1">Whole organism</tissue>
    </source>
</reference>
<evidence type="ECO:0000313" key="1">
    <source>
        <dbReference type="EMBL" id="CDW30625.1"/>
    </source>
</evidence>
<proteinExistence type="predicted"/>
<accession>A0A0K2TXQ5</accession>